<feature type="binding site" evidence="16">
    <location>
        <position position="9"/>
    </location>
    <ligand>
        <name>substrate</name>
    </ligand>
</feature>
<dbReference type="AlphaFoldDB" id="A0A7R6PKY3"/>
<keyword evidence="7 18" id="KW-0540">Nuclease</keyword>
<dbReference type="Proteomes" id="UP000595332">
    <property type="component" value="Chromosome"/>
</dbReference>
<dbReference type="KEGG" id="njp:NEJAP_2168"/>
<dbReference type="InterPro" id="IPR036397">
    <property type="entry name" value="RNaseH_sf"/>
</dbReference>
<keyword evidence="12 18" id="KW-0239">DNA-directed DNA polymerase</keyword>
<dbReference type="NCBIfam" id="NF004316">
    <property type="entry name" value="PRK05711.1"/>
    <property type="match status" value="1"/>
</dbReference>
<evidence type="ECO:0000256" key="18">
    <source>
        <dbReference type="RuleBase" id="RU364087"/>
    </source>
</evidence>
<dbReference type="InterPro" id="IPR013520">
    <property type="entry name" value="Ribonucl_H"/>
</dbReference>
<evidence type="ECO:0000256" key="7">
    <source>
        <dbReference type="ARBA" id="ARBA00022722"/>
    </source>
</evidence>
<proteinExistence type="predicted"/>
<dbReference type="FunFam" id="3.30.420.10:FF:000012">
    <property type="entry name" value="DNA polymerase III subunit epsilon"/>
    <property type="match status" value="1"/>
</dbReference>
<dbReference type="GO" id="GO:0005829">
    <property type="term" value="C:cytosol"/>
    <property type="evidence" value="ECO:0007669"/>
    <property type="project" value="TreeGrafter"/>
</dbReference>
<evidence type="ECO:0000256" key="16">
    <source>
        <dbReference type="PIRSR" id="PIRSR606309-2"/>
    </source>
</evidence>
<feature type="active site" description="Proton acceptor" evidence="15">
    <location>
        <position position="152"/>
    </location>
</feature>
<keyword evidence="5 18" id="KW-0548">Nucleotidyltransferase</keyword>
<evidence type="ECO:0000256" key="4">
    <source>
        <dbReference type="ARBA" id="ARBA00022679"/>
    </source>
</evidence>
<evidence type="ECO:0000256" key="9">
    <source>
        <dbReference type="ARBA" id="ARBA00022801"/>
    </source>
</evidence>
<protein>
    <recommendedName>
        <fullName evidence="3 18">DNA polymerase III subunit epsilon</fullName>
        <ecNumber evidence="2 18">2.7.7.7</ecNumber>
    </recommendedName>
</protein>
<dbReference type="InterPro" id="IPR006309">
    <property type="entry name" value="DnaQ_proteo"/>
</dbReference>
<dbReference type="GO" id="GO:0003677">
    <property type="term" value="F:DNA binding"/>
    <property type="evidence" value="ECO:0007669"/>
    <property type="project" value="InterPro"/>
</dbReference>
<evidence type="ECO:0000259" key="19">
    <source>
        <dbReference type="SMART" id="SM00479"/>
    </source>
</evidence>
<dbReference type="Gene3D" id="3.30.420.10">
    <property type="entry name" value="Ribonuclease H-like superfamily/Ribonuclease H"/>
    <property type="match status" value="1"/>
</dbReference>
<comment type="cofactor">
    <cofactor evidence="1 18">
        <name>Mn(2+)</name>
        <dbReference type="ChEBI" id="CHEBI:29035"/>
    </cofactor>
</comment>
<keyword evidence="11 17" id="KW-0460">Magnesium</keyword>
<evidence type="ECO:0000256" key="12">
    <source>
        <dbReference type="ARBA" id="ARBA00022932"/>
    </source>
</evidence>
<comment type="function">
    <text evidence="18">DNA polymerase III is a complex, multichain enzyme responsible for most of the replicative synthesis in bacteria. The epsilon subunit contain the editing function and is a proofreading 3'-5' exonuclease.</text>
</comment>
<evidence type="ECO:0000256" key="15">
    <source>
        <dbReference type="PIRSR" id="PIRSR606309-1"/>
    </source>
</evidence>
<keyword evidence="4 18" id="KW-0808">Transferase</keyword>
<feature type="binding site" evidence="16">
    <location>
        <position position="52"/>
    </location>
    <ligand>
        <name>substrate</name>
    </ligand>
</feature>
<dbReference type="Pfam" id="PF00929">
    <property type="entry name" value="RNase_T"/>
    <property type="match status" value="1"/>
</dbReference>
<dbReference type="GO" id="GO:0003887">
    <property type="term" value="F:DNA-directed DNA polymerase activity"/>
    <property type="evidence" value="ECO:0007669"/>
    <property type="project" value="UniProtKB-KW"/>
</dbReference>
<evidence type="ECO:0000256" key="1">
    <source>
        <dbReference type="ARBA" id="ARBA00001936"/>
    </source>
</evidence>
<dbReference type="GO" id="GO:0008408">
    <property type="term" value="F:3'-5' exonuclease activity"/>
    <property type="evidence" value="ECO:0007669"/>
    <property type="project" value="TreeGrafter"/>
</dbReference>
<evidence type="ECO:0000256" key="10">
    <source>
        <dbReference type="ARBA" id="ARBA00022839"/>
    </source>
</evidence>
<evidence type="ECO:0000256" key="2">
    <source>
        <dbReference type="ARBA" id="ARBA00012417"/>
    </source>
</evidence>
<evidence type="ECO:0000256" key="8">
    <source>
        <dbReference type="ARBA" id="ARBA00022723"/>
    </source>
</evidence>
<dbReference type="SMART" id="SM00479">
    <property type="entry name" value="EXOIII"/>
    <property type="match status" value="1"/>
</dbReference>
<sequence length="242" mass="26910">MRQIILDTETTGLEWSEGHNIIEIGCVEMQRRKLTGNHYHQYTKPVHEIDKEAMDVHGITHEFLSDKPSFKEIADEFLEYIRGAELIIHNATFDIGFLDAELGRNGYDVRIADICTITDSLRLARHKHPGQKNNLDALCKRYGIDNSHRELHGALLDSEILADVYLALTGGQTSLLLSDGDGDQSQEGDEVAIKRMGAESLGLAVLAATGDEMVEHEAFLDRLDKSAGGECVWRKPVAVLDS</sequence>
<keyword evidence="10 18" id="KW-0269">Exonuclease</keyword>
<accession>A0A7R6PKY3</accession>
<evidence type="ECO:0000313" key="21">
    <source>
        <dbReference type="Proteomes" id="UP000595332"/>
    </source>
</evidence>
<feature type="domain" description="Exonuclease" evidence="19">
    <location>
        <begin position="2"/>
        <end position="174"/>
    </location>
</feature>
<evidence type="ECO:0000256" key="14">
    <source>
        <dbReference type="ARBA" id="ARBA00049244"/>
    </source>
</evidence>
<feature type="binding site" evidence="17">
    <location>
        <position position="7"/>
    </location>
    <ligand>
        <name>a divalent metal cation</name>
        <dbReference type="ChEBI" id="CHEBI:60240"/>
        <label>1</label>
        <note>catalytic</note>
    </ligand>
</feature>
<dbReference type="PANTHER" id="PTHR30231">
    <property type="entry name" value="DNA POLYMERASE III SUBUNIT EPSILON"/>
    <property type="match status" value="1"/>
</dbReference>
<comment type="catalytic activity">
    <reaction evidence="14 18">
        <text>DNA(n) + a 2'-deoxyribonucleoside 5'-triphosphate = DNA(n+1) + diphosphate</text>
        <dbReference type="Rhea" id="RHEA:22508"/>
        <dbReference type="Rhea" id="RHEA-COMP:17339"/>
        <dbReference type="Rhea" id="RHEA-COMP:17340"/>
        <dbReference type="ChEBI" id="CHEBI:33019"/>
        <dbReference type="ChEBI" id="CHEBI:61560"/>
        <dbReference type="ChEBI" id="CHEBI:173112"/>
        <dbReference type="EC" id="2.7.7.7"/>
    </reaction>
</comment>
<reference evidence="20 21" key="1">
    <citation type="journal article" date="2008" name="Int. J. Syst. Evol. Microbiol.">
        <title>Neptunomonas japonica sp. nov., an Osedax japonicus symbiont-like bacterium isolated from sediment adjacent to sperm whale carcasses off Kagoshima, Japan.</title>
        <authorList>
            <person name="Miyazaki M."/>
            <person name="Nogi Y."/>
            <person name="Fujiwara Y."/>
            <person name="Kawato M."/>
            <person name="Kubokawa K."/>
            <person name="Horikoshi K."/>
        </authorList>
    </citation>
    <scope>NUCLEOTIDE SEQUENCE [LARGE SCALE GENOMIC DNA]</scope>
    <source>
        <strain evidence="20 21">JAMM 1380</strain>
    </source>
</reference>
<dbReference type="SUPFAM" id="SSF53098">
    <property type="entry name" value="Ribonuclease H-like"/>
    <property type="match status" value="1"/>
</dbReference>
<gene>
    <name evidence="18" type="primary">dnaQ</name>
    <name evidence="20" type="ORF">NEJAP_2168</name>
</gene>
<dbReference type="PANTHER" id="PTHR30231:SF41">
    <property type="entry name" value="DNA POLYMERASE III SUBUNIT EPSILON"/>
    <property type="match status" value="1"/>
</dbReference>
<name>A0A7R6PKY3_9GAMM</name>
<dbReference type="GO" id="GO:0046872">
    <property type="term" value="F:metal ion binding"/>
    <property type="evidence" value="ECO:0007669"/>
    <property type="project" value="UniProtKB-KW"/>
</dbReference>
<evidence type="ECO:0000256" key="5">
    <source>
        <dbReference type="ARBA" id="ARBA00022695"/>
    </source>
</evidence>
<comment type="subunit">
    <text evidence="18">DNA polymerase III contains a core (composed of alpha, epsilon and theta chains) that associates with a tau subunit. This core dimerizes to form the POLIII' complex. PolIII' associates with the gamma complex (composed of gamma, delta, delta', psi and chi chains) and with the beta chain to form the complete DNA polymerase III complex.</text>
</comment>
<feature type="binding site" evidence="17">
    <location>
        <position position="9"/>
    </location>
    <ligand>
        <name>a divalent metal cation</name>
        <dbReference type="ChEBI" id="CHEBI:60240"/>
        <label>1</label>
        <note>catalytic</note>
    </ligand>
</feature>
<dbReference type="GO" id="GO:0045004">
    <property type="term" value="P:DNA replication proofreading"/>
    <property type="evidence" value="ECO:0007669"/>
    <property type="project" value="TreeGrafter"/>
</dbReference>
<dbReference type="NCBIfam" id="TIGR00573">
    <property type="entry name" value="dnaq"/>
    <property type="match status" value="1"/>
</dbReference>
<feature type="binding site" evidence="16">
    <location>
        <position position="57"/>
    </location>
    <ligand>
        <name>substrate</name>
    </ligand>
</feature>
<keyword evidence="13 17" id="KW-0464">Manganese</keyword>
<dbReference type="InterPro" id="IPR006054">
    <property type="entry name" value="DnaQ"/>
</dbReference>
<keyword evidence="6 18" id="KW-0235">DNA replication</keyword>
<keyword evidence="9 18" id="KW-0378">Hydrolase</keyword>
<keyword evidence="21" id="KW-1185">Reference proteome</keyword>
<feature type="binding site" evidence="16">
    <location>
        <position position="7"/>
    </location>
    <ligand>
        <name>substrate</name>
    </ligand>
</feature>
<evidence type="ECO:0000256" key="3">
    <source>
        <dbReference type="ARBA" id="ARBA00020352"/>
    </source>
</evidence>
<dbReference type="EC" id="2.7.7.7" evidence="2 18"/>
<evidence type="ECO:0000256" key="17">
    <source>
        <dbReference type="PIRSR" id="PIRSR606309-3"/>
    </source>
</evidence>
<feature type="binding site" evidence="16">
    <location>
        <position position="157"/>
    </location>
    <ligand>
        <name>substrate</name>
    </ligand>
</feature>
<evidence type="ECO:0000256" key="11">
    <source>
        <dbReference type="ARBA" id="ARBA00022842"/>
    </source>
</evidence>
<keyword evidence="8 17" id="KW-0479">Metal-binding</keyword>
<organism evidence="20 21">
    <name type="scientific">Neptunomonas japonica JAMM 1380</name>
    <dbReference type="NCBI Taxonomy" id="1441457"/>
    <lineage>
        <taxon>Bacteria</taxon>
        <taxon>Pseudomonadati</taxon>
        <taxon>Pseudomonadota</taxon>
        <taxon>Gammaproteobacteria</taxon>
        <taxon>Oceanospirillales</taxon>
        <taxon>Oceanospirillaceae</taxon>
        <taxon>Neptunomonas</taxon>
    </lineage>
</organism>
<dbReference type="InterPro" id="IPR012337">
    <property type="entry name" value="RNaseH-like_sf"/>
</dbReference>
<comment type="cofactor">
    <cofactor evidence="17">
        <name>Mg(2+)</name>
        <dbReference type="ChEBI" id="CHEBI:18420"/>
    </cofactor>
    <cofactor evidence="17">
        <name>Mn(2+)</name>
        <dbReference type="ChEBI" id="CHEBI:29035"/>
    </cofactor>
    <text evidence="17">Binds 2 divalent metal cations. Magnesium or manganese.</text>
</comment>
<dbReference type="CDD" id="cd06131">
    <property type="entry name" value="DNA_pol_III_epsilon_Ecoli_like"/>
    <property type="match status" value="1"/>
</dbReference>
<evidence type="ECO:0000256" key="6">
    <source>
        <dbReference type="ARBA" id="ARBA00022705"/>
    </source>
</evidence>
<evidence type="ECO:0000313" key="20">
    <source>
        <dbReference type="EMBL" id="BBB30116.1"/>
    </source>
</evidence>
<dbReference type="NCBIfam" id="TIGR01406">
    <property type="entry name" value="dnaQ_proteo"/>
    <property type="match status" value="1"/>
</dbReference>
<feature type="binding site" evidence="17">
    <location>
        <position position="157"/>
    </location>
    <ligand>
        <name>a divalent metal cation</name>
        <dbReference type="ChEBI" id="CHEBI:60240"/>
        <label>1</label>
        <note>catalytic</note>
    </ligand>
</feature>
<dbReference type="RefSeq" id="WP_201347328.1">
    <property type="nucleotide sequence ID" value="NZ_AP014546.1"/>
</dbReference>
<dbReference type="EMBL" id="AP014546">
    <property type="protein sequence ID" value="BBB30116.1"/>
    <property type="molecule type" value="Genomic_DNA"/>
</dbReference>
<evidence type="ECO:0000256" key="13">
    <source>
        <dbReference type="ARBA" id="ARBA00023211"/>
    </source>
</evidence>